<dbReference type="AlphaFoldDB" id="A0A1R2B6X7"/>
<feature type="region of interest" description="Disordered" evidence="5">
    <location>
        <begin position="91"/>
        <end position="127"/>
    </location>
</feature>
<comment type="subcellular location">
    <subcellularLocation>
        <location evidence="1">Nucleus</location>
    </subcellularLocation>
</comment>
<dbReference type="OrthoDB" id="1917198at2759"/>
<feature type="compositionally biased region" description="Basic and acidic residues" evidence="5">
    <location>
        <begin position="117"/>
        <end position="127"/>
    </location>
</feature>
<evidence type="ECO:0000313" key="7">
    <source>
        <dbReference type="EMBL" id="OMJ72564.1"/>
    </source>
</evidence>
<comment type="caution">
    <text evidence="7">The sequence shown here is derived from an EMBL/GenBank/DDBJ whole genome shotgun (WGS) entry which is preliminary data.</text>
</comment>
<dbReference type="Proteomes" id="UP000187209">
    <property type="component" value="Unassembled WGS sequence"/>
</dbReference>
<dbReference type="Pfam" id="PF05182">
    <property type="entry name" value="Fip1"/>
    <property type="match status" value="1"/>
</dbReference>
<dbReference type="EMBL" id="MPUH01000890">
    <property type="protein sequence ID" value="OMJ72564.1"/>
    <property type="molecule type" value="Genomic_DNA"/>
</dbReference>
<feature type="domain" description="Pre-mRNA polyadenylation factor Fip1" evidence="6">
    <location>
        <begin position="47"/>
        <end position="83"/>
    </location>
</feature>
<dbReference type="InterPro" id="IPR007854">
    <property type="entry name" value="Fip1_dom"/>
</dbReference>
<dbReference type="InterPro" id="IPR051187">
    <property type="entry name" value="Pre-mRNA_3'-end_processing_reg"/>
</dbReference>
<dbReference type="GO" id="GO:0005847">
    <property type="term" value="C:mRNA cleavage and polyadenylation specificity factor complex"/>
    <property type="evidence" value="ECO:0007669"/>
    <property type="project" value="TreeGrafter"/>
</dbReference>
<dbReference type="GO" id="GO:0006397">
    <property type="term" value="P:mRNA processing"/>
    <property type="evidence" value="ECO:0007669"/>
    <property type="project" value="UniProtKB-KW"/>
</dbReference>
<keyword evidence="4" id="KW-0539">Nucleus</keyword>
<feature type="compositionally biased region" description="Basic and acidic residues" evidence="5">
    <location>
        <begin position="91"/>
        <end position="110"/>
    </location>
</feature>
<proteinExistence type="inferred from homology"/>
<comment type="similarity">
    <text evidence="2">Belongs to the FIP1 family.</text>
</comment>
<keyword evidence="3" id="KW-0507">mRNA processing</keyword>
<evidence type="ECO:0000256" key="3">
    <source>
        <dbReference type="ARBA" id="ARBA00022664"/>
    </source>
</evidence>
<protein>
    <recommendedName>
        <fullName evidence="6">Pre-mRNA polyadenylation factor Fip1 domain-containing protein</fullName>
    </recommendedName>
</protein>
<keyword evidence="8" id="KW-1185">Reference proteome</keyword>
<evidence type="ECO:0000259" key="6">
    <source>
        <dbReference type="Pfam" id="PF05182"/>
    </source>
</evidence>
<accession>A0A1R2B6X7</accession>
<sequence length="127" mass="15556">MDSDNEDTELKIYWGECNDFLLEQWIESKKTIFNYVVDDYKPLSVDVPDKPWMIPGADVSDWFNFGFNEDTWNNFLMRQISLRQQKIYEKEQQTQQEHLKSQELNQDSRDRVKRKDYKHDDNKKLRR</sequence>
<evidence type="ECO:0000256" key="5">
    <source>
        <dbReference type="SAM" id="MobiDB-lite"/>
    </source>
</evidence>
<dbReference type="PANTHER" id="PTHR13484:SF0">
    <property type="entry name" value="PRE-MRNA 3'-END-PROCESSING FACTOR FIP1"/>
    <property type="match status" value="1"/>
</dbReference>
<evidence type="ECO:0000256" key="4">
    <source>
        <dbReference type="ARBA" id="ARBA00023242"/>
    </source>
</evidence>
<evidence type="ECO:0000256" key="1">
    <source>
        <dbReference type="ARBA" id="ARBA00004123"/>
    </source>
</evidence>
<organism evidence="7 8">
    <name type="scientific">Stentor coeruleus</name>
    <dbReference type="NCBI Taxonomy" id="5963"/>
    <lineage>
        <taxon>Eukaryota</taxon>
        <taxon>Sar</taxon>
        <taxon>Alveolata</taxon>
        <taxon>Ciliophora</taxon>
        <taxon>Postciliodesmatophora</taxon>
        <taxon>Heterotrichea</taxon>
        <taxon>Heterotrichida</taxon>
        <taxon>Stentoridae</taxon>
        <taxon>Stentor</taxon>
    </lineage>
</organism>
<evidence type="ECO:0000313" key="8">
    <source>
        <dbReference type="Proteomes" id="UP000187209"/>
    </source>
</evidence>
<gene>
    <name evidence="7" type="ORF">SteCoe_28950</name>
</gene>
<dbReference type="PANTHER" id="PTHR13484">
    <property type="entry name" value="FIP1-LIKE 1 PROTEIN"/>
    <property type="match status" value="1"/>
</dbReference>
<evidence type="ECO:0000256" key="2">
    <source>
        <dbReference type="ARBA" id="ARBA00007459"/>
    </source>
</evidence>
<reference evidence="7 8" key="1">
    <citation type="submission" date="2016-11" db="EMBL/GenBank/DDBJ databases">
        <title>The macronuclear genome of Stentor coeruleus: a giant cell with tiny introns.</title>
        <authorList>
            <person name="Slabodnick M."/>
            <person name="Ruby J.G."/>
            <person name="Reiff S.B."/>
            <person name="Swart E.C."/>
            <person name="Gosai S."/>
            <person name="Prabakaran S."/>
            <person name="Witkowska E."/>
            <person name="Larue G.E."/>
            <person name="Fisher S."/>
            <person name="Freeman R.M."/>
            <person name="Gunawardena J."/>
            <person name="Chu W."/>
            <person name="Stover N.A."/>
            <person name="Gregory B.D."/>
            <person name="Nowacki M."/>
            <person name="Derisi J."/>
            <person name="Roy S.W."/>
            <person name="Marshall W.F."/>
            <person name="Sood P."/>
        </authorList>
    </citation>
    <scope>NUCLEOTIDE SEQUENCE [LARGE SCALE GENOMIC DNA]</scope>
    <source>
        <strain evidence="7">WM001</strain>
    </source>
</reference>
<name>A0A1R2B6X7_9CILI</name>